<feature type="compositionally biased region" description="Basic and acidic residues" evidence="1">
    <location>
        <begin position="456"/>
        <end position="490"/>
    </location>
</feature>
<gene>
    <name evidence="3" type="primary">LOC111135689</name>
</gene>
<sequence length="621" mass="68842">MINKGTRIKSGQKPHLRLLDLTFDNGVSKTDKEPKPHGGLRGSKKHPLSPYSYNKTSEYHVQLREDINKLFREEFFDGRGSPAWAFDISKEITHSGESPFHVHGLLSTSKQESDSSSVHNIRRSVTPASSGRNTPRKRNNGSSYYHPPTPHQYLTATDTSQLSAKELKYGRPTRTTLLRARQRCASAPVNSYDARRELVKTLDIDEVDGPDTFRYADHCLSCRETEGTPSSNQINKDVFVAHPDGESPHAFLTGARYNRAHFLDAKSLSVYGVYMPRTNPHGIFMTGHAKRSRDKGQNIPAVPPDSPRSDVDEASKPEAKRPSTAPGKRLLSSSSAQHPGGRPRSAWGENSTTCHLVHGDTESENEKPRKKVVLVTFKGSKNLRNSPESILPSVTGRTAPKMYYRRPRDIPEDTASLHAQPPPTPVGAFSTRDGSDQIQTELDLRGNHVDSAAANADDHEQPPSQIDEDKRLEKITEKADDDYRNDRENISIDPDAMPEDAGLSSFEAKKDISQEPQENNVDKREDSELQDITNVTLNGQNEAAAASKKDSVVDRAESLENKEEVFITNKESSSDAVISSVGDPGTENDSSDLKADFTTEEEIPTQIHVTITEKQQDPKPN</sequence>
<dbReference type="OrthoDB" id="10039170at2759"/>
<dbReference type="KEGG" id="cvn:111135689"/>
<evidence type="ECO:0000313" key="3">
    <source>
        <dbReference type="RefSeq" id="XP_022341672.1"/>
    </source>
</evidence>
<accession>A0A8B8EP33</accession>
<dbReference type="AlphaFoldDB" id="A0A8B8EP33"/>
<organism evidence="2 3">
    <name type="scientific">Crassostrea virginica</name>
    <name type="common">Eastern oyster</name>
    <dbReference type="NCBI Taxonomy" id="6565"/>
    <lineage>
        <taxon>Eukaryota</taxon>
        <taxon>Metazoa</taxon>
        <taxon>Spiralia</taxon>
        <taxon>Lophotrochozoa</taxon>
        <taxon>Mollusca</taxon>
        <taxon>Bivalvia</taxon>
        <taxon>Autobranchia</taxon>
        <taxon>Pteriomorphia</taxon>
        <taxon>Ostreida</taxon>
        <taxon>Ostreoidea</taxon>
        <taxon>Ostreidae</taxon>
        <taxon>Crassostrea</taxon>
    </lineage>
</organism>
<feature type="compositionally biased region" description="Polar residues" evidence="1">
    <location>
        <begin position="530"/>
        <end position="541"/>
    </location>
</feature>
<dbReference type="RefSeq" id="XP_022341672.1">
    <property type="nucleotide sequence ID" value="XM_022485964.1"/>
</dbReference>
<protein>
    <submittedName>
        <fullName evidence="3">Uncharacterized protein LOC111135689 isoform X1</fullName>
    </submittedName>
</protein>
<name>A0A8B8EP33_CRAVI</name>
<feature type="region of interest" description="Disordered" evidence="1">
    <location>
        <begin position="284"/>
        <end position="368"/>
    </location>
</feature>
<feature type="region of interest" description="Disordered" evidence="1">
    <location>
        <begin position="106"/>
        <end position="163"/>
    </location>
</feature>
<feature type="region of interest" description="Disordered" evidence="1">
    <location>
        <begin position="382"/>
        <end position="621"/>
    </location>
</feature>
<feature type="compositionally biased region" description="Polar residues" evidence="1">
    <location>
        <begin position="106"/>
        <end position="119"/>
    </location>
</feature>
<reference evidence="3" key="1">
    <citation type="submission" date="2025-08" db="UniProtKB">
        <authorList>
            <consortium name="RefSeq"/>
        </authorList>
    </citation>
    <scope>IDENTIFICATION</scope>
    <source>
        <tissue evidence="3">Whole sample</tissue>
    </source>
</reference>
<evidence type="ECO:0000256" key="1">
    <source>
        <dbReference type="SAM" id="MobiDB-lite"/>
    </source>
</evidence>
<evidence type="ECO:0000313" key="2">
    <source>
        <dbReference type="Proteomes" id="UP000694844"/>
    </source>
</evidence>
<dbReference type="Proteomes" id="UP000694844">
    <property type="component" value="Chromosome 5"/>
</dbReference>
<feature type="compositionally biased region" description="Basic and acidic residues" evidence="1">
    <location>
        <begin position="307"/>
        <end position="321"/>
    </location>
</feature>
<keyword evidence="2" id="KW-1185">Reference proteome</keyword>
<feature type="compositionally biased region" description="Polar residues" evidence="1">
    <location>
        <begin position="152"/>
        <end position="163"/>
    </location>
</feature>
<proteinExistence type="predicted"/>
<dbReference type="GeneID" id="111135689"/>
<feature type="compositionally biased region" description="Basic and acidic residues" evidence="1">
    <location>
        <begin position="357"/>
        <end position="367"/>
    </location>
</feature>
<feature type="region of interest" description="Disordered" evidence="1">
    <location>
        <begin position="26"/>
        <end position="53"/>
    </location>
</feature>
<feature type="compositionally biased region" description="Basic and acidic residues" evidence="1">
    <location>
        <begin position="547"/>
        <end position="565"/>
    </location>
</feature>